<protein>
    <submittedName>
        <fullName evidence="3">Uncharacterized protein</fullName>
    </submittedName>
</protein>
<proteinExistence type="predicted"/>
<gene>
    <name evidence="3" type="ORF">LTR09_012249</name>
</gene>
<evidence type="ECO:0000313" key="4">
    <source>
        <dbReference type="Proteomes" id="UP001271007"/>
    </source>
</evidence>
<evidence type="ECO:0000256" key="2">
    <source>
        <dbReference type="SAM" id="Phobius"/>
    </source>
</evidence>
<sequence length="155" mass="16758">MGARLSRPRGPGGTTESSAPVKAPPPPTPKQPFPRQINSRTIVAPVAAFTMACILFVYARMSISAAKANAQRHRDVDSAGEGISLYNEHRRRHGGQERVDRGGSTVVQLVREGKKQVFGGKEDGDGPAVASGKSRREEEDRKKALREAMIARKEG</sequence>
<dbReference type="Proteomes" id="UP001271007">
    <property type="component" value="Unassembled WGS sequence"/>
</dbReference>
<dbReference type="EMBL" id="JAWDJX010000103">
    <property type="protein sequence ID" value="KAK3046257.1"/>
    <property type="molecule type" value="Genomic_DNA"/>
</dbReference>
<accession>A0AAJ0G3Y0</accession>
<evidence type="ECO:0000313" key="3">
    <source>
        <dbReference type="EMBL" id="KAK3046257.1"/>
    </source>
</evidence>
<keyword evidence="2" id="KW-0472">Membrane</keyword>
<feature type="compositionally biased region" description="Pro residues" evidence="1">
    <location>
        <begin position="22"/>
        <end position="32"/>
    </location>
</feature>
<organism evidence="3 4">
    <name type="scientific">Extremus antarcticus</name>
    <dbReference type="NCBI Taxonomy" id="702011"/>
    <lineage>
        <taxon>Eukaryota</taxon>
        <taxon>Fungi</taxon>
        <taxon>Dikarya</taxon>
        <taxon>Ascomycota</taxon>
        <taxon>Pezizomycotina</taxon>
        <taxon>Dothideomycetes</taxon>
        <taxon>Dothideomycetidae</taxon>
        <taxon>Mycosphaerellales</taxon>
        <taxon>Extremaceae</taxon>
        <taxon>Extremus</taxon>
    </lineage>
</organism>
<comment type="caution">
    <text evidence="3">The sequence shown here is derived from an EMBL/GenBank/DDBJ whole genome shotgun (WGS) entry which is preliminary data.</text>
</comment>
<evidence type="ECO:0000256" key="1">
    <source>
        <dbReference type="SAM" id="MobiDB-lite"/>
    </source>
</evidence>
<keyword evidence="2" id="KW-0812">Transmembrane</keyword>
<reference evidence="3" key="1">
    <citation type="submission" date="2023-04" db="EMBL/GenBank/DDBJ databases">
        <title>Black Yeasts Isolated from many extreme environments.</title>
        <authorList>
            <person name="Coleine C."/>
            <person name="Stajich J.E."/>
            <person name="Selbmann L."/>
        </authorList>
    </citation>
    <scope>NUCLEOTIDE SEQUENCE</scope>
    <source>
        <strain evidence="3">CCFEE 5312</strain>
    </source>
</reference>
<keyword evidence="2" id="KW-1133">Transmembrane helix</keyword>
<feature type="region of interest" description="Disordered" evidence="1">
    <location>
        <begin position="70"/>
        <end position="143"/>
    </location>
</feature>
<dbReference type="AlphaFoldDB" id="A0AAJ0G3Y0"/>
<feature type="compositionally biased region" description="Basic and acidic residues" evidence="1">
    <location>
        <begin position="134"/>
        <end position="143"/>
    </location>
</feature>
<name>A0AAJ0G3Y0_9PEZI</name>
<keyword evidence="4" id="KW-1185">Reference proteome</keyword>
<feature type="transmembrane region" description="Helical" evidence="2">
    <location>
        <begin position="42"/>
        <end position="59"/>
    </location>
</feature>
<feature type="region of interest" description="Disordered" evidence="1">
    <location>
        <begin position="1"/>
        <end position="35"/>
    </location>
</feature>
<feature type="compositionally biased region" description="Basic and acidic residues" evidence="1">
    <location>
        <begin position="111"/>
        <end position="124"/>
    </location>
</feature>